<dbReference type="GO" id="GO:0016757">
    <property type="term" value="F:glycosyltransferase activity"/>
    <property type="evidence" value="ECO:0007669"/>
    <property type="project" value="InterPro"/>
</dbReference>
<dbReference type="Proteomes" id="UP000244956">
    <property type="component" value="Unassembled WGS sequence"/>
</dbReference>
<dbReference type="PANTHER" id="PTHR46401:SF2">
    <property type="entry name" value="GLYCOSYLTRANSFERASE WBBK-RELATED"/>
    <property type="match status" value="1"/>
</dbReference>
<name>A0A2U2B3X3_9BACT</name>
<proteinExistence type="predicted"/>
<comment type="caution">
    <text evidence="3">The sequence shown here is derived from an EMBL/GenBank/DDBJ whole genome shotgun (WGS) entry which is preliminary data.</text>
</comment>
<keyword evidence="1" id="KW-0808">Transferase</keyword>
<dbReference type="SUPFAM" id="SSF53756">
    <property type="entry name" value="UDP-Glycosyltransferase/glycogen phosphorylase"/>
    <property type="match status" value="1"/>
</dbReference>
<organism evidence="3 4">
    <name type="scientific">Marinilabilia rubra</name>
    <dbReference type="NCBI Taxonomy" id="2162893"/>
    <lineage>
        <taxon>Bacteria</taxon>
        <taxon>Pseudomonadati</taxon>
        <taxon>Bacteroidota</taxon>
        <taxon>Bacteroidia</taxon>
        <taxon>Marinilabiliales</taxon>
        <taxon>Marinilabiliaceae</taxon>
        <taxon>Marinilabilia</taxon>
    </lineage>
</organism>
<dbReference type="RefSeq" id="WP_109266102.1">
    <property type="nucleotide sequence ID" value="NZ_QEWP01000026.1"/>
</dbReference>
<evidence type="ECO:0000256" key="1">
    <source>
        <dbReference type="ARBA" id="ARBA00022679"/>
    </source>
</evidence>
<dbReference type="OrthoDB" id="9790710at2"/>
<feature type="domain" description="Glycosyl transferase family 1" evidence="2">
    <location>
        <begin position="160"/>
        <end position="299"/>
    </location>
</feature>
<evidence type="ECO:0000313" key="3">
    <source>
        <dbReference type="EMBL" id="PWD97765.1"/>
    </source>
</evidence>
<accession>A0A2U2B3X3</accession>
<dbReference type="Gene3D" id="3.40.50.2000">
    <property type="entry name" value="Glycogen Phosphorylase B"/>
    <property type="match status" value="1"/>
</dbReference>
<dbReference type="PANTHER" id="PTHR46401">
    <property type="entry name" value="GLYCOSYLTRANSFERASE WBBK-RELATED"/>
    <property type="match status" value="1"/>
</dbReference>
<evidence type="ECO:0000259" key="2">
    <source>
        <dbReference type="Pfam" id="PF00534"/>
    </source>
</evidence>
<dbReference type="AlphaFoldDB" id="A0A2U2B3X3"/>
<sequence>MEKIINNNLNGYPEIRNILCDKSNMYIEKKDLFNYGLKLAHILSGKGYHPFWKGFFFNPFTNKTPCHFFNTINLGNNPFKVHFETTIPRLGNMPRWLYTLGVKKLAAANCKEIIAISQCAYDLQIDYLQKEYPQYIKAIQKKMKVQLPPQLTLIDDYSEKKLPKDKIAFTLVGGDFFRKGGAEILTVFNRLIPKHPELFLNIVSSLNYGDYATHTTIEDKKKAIKLINKYPDNIKHYSSLPNYKVLELVKDSHVGLLPTWADSFGYSVLEAQAAGCPVITTDIRALPEVNNNELGWIIPLYGAGHNKQTSNSLTEQLKKIIQEIIQAGVNEIKRKGEKALENIKLKHSY</sequence>
<keyword evidence="4" id="KW-1185">Reference proteome</keyword>
<dbReference type="CDD" id="cd03801">
    <property type="entry name" value="GT4_PimA-like"/>
    <property type="match status" value="1"/>
</dbReference>
<dbReference type="Pfam" id="PF00534">
    <property type="entry name" value="Glycos_transf_1"/>
    <property type="match status" value="1"/>
</dbReference>
<gene>
    <name evidence="3" type="ORF">DDZ16_19205</name>
</gene>
<reference evidence="3 4" key="1">
    <citation type="submission" date="2018-05" db="EMBL/GenBank/DDBJ databases">
        <title>Marinilabilia rubrum sp. nov., isolated from saltern sediment.</title>
        <authorList>
            <person name="Zhang R."/>
        </authorList>
    </citation>
    <scope>NUCLEOTIDE SEQUENCE [LARGE SCALE GENOMIC DNA]</scope>
    <source>
        <strain evidence="3 4">WTE16</strain>
    </source>
</reference>
<dbReference type="InterPro" id="IPR001296">
    <property type="entry name" value="Glyco_trans_1"/>
</dbReference>
<protein>
    <recommendedName>
        <fullName evidence="2">Glycosyl transferase family 1 domain-containing protein</fullName>
    </recommendedName>
</protein>
<evidence type="ECO:0000313" key="4">
    <source>
        <dbReference type="Proteomes" id="UP000244956"/>
    </source>
</evidence>
<dbReference type="EMBL" id="QEWP01000026">
    <property type="protein sequence ID" value="PWD97765.1"/>
    <property type="molecule type" value="Genomic_DNA"/>
</dbReference>